<dbReference type="PROSITE" id="PS00018">
    <property type="entry name" value="EF_HAND_1"/>
    <property type="match status" value="2"/>
</dbReference>
<dbReference type="Proteomes" id="UP000177324">
    <property type="component" value="Unassembled WGS sequence"/>
</dbReference>
<dbReference type="GO" id="GO:0030246">
    <property type="term" value="F:carbohydrate binding"/>
    <property type="evidence" value="ECO:0007669"/>
    <property type="project" value="InterPro"/>
</dbReference>
<proteinExistence type="predicted"/>
<dbReference type="SUPFAM" id="SSF63446">
    <property type="entry name" value="Type I dockerin domain"/>
    <property type="match status" value="1"/>
</dbReference>
<comment type="caution">
    <text evidence="2">The sequence shown here is derived from an EMBL/GenBank/DDBJ whole genome shotgun (WGS) entry which is preliminary data.</text>
</comment>
<keyword evidence="1" id="KW-0472">Membrane</keyword>
<dbReference type="InterPro" id="IPR008965">
    <property type="entry name" value="CBM2/CBM3_carb-bd_dom_sf"/>
</dbReference>
<reference evidence="2 3" key="1">
    <citation type="journal article" date="2016" name="Nat. Commun.">
        <title>Thousands of microbial genomes shed light on interconnected biogeochemical processes in an aquifer system.</title>
        <authorList>
            <person name="Anantharaman K."/>
            <person name="Brown C.T."/>
            <person name="Hug L.A."/>
            <person name="Sharon I."/>
            <person name="Castelle C.J."/>
            <person name="Probst A.J."/>
            <person name="Thomas B.C."/>
            <person name="Singh A."/>
            <person name="Wilkins M.J."/>
            <person name="Karaoz U."/>
            <person name="Brodie E.L."/>
            <person name="Williams K.H."/>
            <person name="Hubbard S.S."/>
            <person name="Banfield J.F."/>
        </authorList>
    </citation>
    <scope>NUCLEOTIDE SEQUENCE [LARGE SCALE GENOMIC DNA]</scope>
</reference>
<dbReference type="AlphaFoldDB" id="A0A1G1VMJ5"/>
<accession>A0A1G1VMJ5</accession>
<dbReference type="GO" id="GO:0000272">
    <property type="term" value="P:polysaccharide catabolic process"/>
    <property type="evidence" value="ECO:0007669"/>
    <property type="project" value="InterPro"/>
</dbReference>
<evidence type="ECO:0000256" key="1">
    <source>
        <dbReference type="SAM" id="Phobius"/>
    </source>
</evidence>
<dbReference type="STRING" id="1797589.A2784_03740"/>
<organism evidence="2 3">
    <name type="scientific">Candidatus Chisholmbacteria bacterium RIFCSPHIGHO2_01_FULL_48_12</name>
    <dbReference type="NCBI Taxonomy" id="1797589"/>
    <lineage>
        <taxon>Bacteria</taxon>
        <taxon>Candidatus Chisholmiibacteriota</taxon>
    </lineage>
</organism>
<keyword evidence="1" id="KW-1133">Transmembrane helix</keyword>
<dbReference type="EMBL" id="MHCH01000042">
    <property type="protein sequence ID" value="OGY16611.1"/>
    <property type="molecule type" value="Genomic_DNA"/>
</dbReference>
<dbReference type="Gene3D" id="1.10.1330.10">
    <property type="entry name" value="Dockerin domain"/>
    <property type="match status" value="1"/>
</dbReference>
<evidence type="ECO:0000313" key="3">
    <source>
        <dbReference type="Proteomes" id="UP000177324"/>
    </source>
</evidence>
<dbReference type="InterPro" id="IPR018247">
    <property type="entry name" value="EF_Hand_1_Ca_BS"/>
</dbReference>
<sequence>MTWQPRLKIIGLTISCIILVAGLVVSLTAVRKPQRALPVAASYSGGAILSVSSPTSSVYTNQEFSLTVNLNTQTHKVTAAAVYLTFPSANLEVKSATIAAFLPTPLIPPQIVPGSVSFTLGSGSTPKSGTGPLVILTFKALRSQSAPVLVDFNPQTQVAGIDPTGKPISESILDAKTGATVTIKDYLPGDLNHDGKVDIFDYNPLVADFGKTGTPGFVPADIDKNGKIDIFDYNILVANFGKIQ</sequence>
<feature type="transmembrane region" description="Helical" evidence="1">
    <location>
        <begin position="9"/>
        <end position="30"/>
    </location>
</feature>
<name>A0A1G1VMJ5_9BACT</name>
<gene>
    <name evidence="2" type="ORF">A2784_03740</name>
</gene>
<dbReference type="CDD" id="cd08547">
    <property type="entry name" value="Type_II_cohesin"/>
    <property type="match status" value="1"/>
</dbReference>
<keyword evidence="1" id="KW-0812">Transmembrane</keyword>
<dbReference type="SUPFAM" id="SSF49384">
    <property type="entry name" value="Carbohydrate-binding domain"/>
    <property type="match status" value="1"/>
</dbReference>
<dbReference type="Gene3D" id="2.60.40.680">
    <property type="match status" value="1"/>
</dbReference>
<evidence type="ECO:0008006" key="4">
    <source>
        <dbReference type="Google" id="ProtNLM"/>
    </source>
</evidence>
<dbReference type="InterPro" id="IPR036439">
    <property type="entry name" value="Dockerin_dom_sf"/>
</dbReference>
<protein>
    <recommendedName>
        <fullName evidence="4">Dockerin domain-containing protein</fullName>
    </recommendedName>
</protein>
<dbReference type="CDD" id="cd14254">
    <property type="entry name" value="Dockerin_II"/>
    <property type="match status" value="1"/>
</dbReference>
<evidence type="ECO:0000313" key="2">
    <source>
        <dbReference type="EMBL" id="OGY16611.1"/>
    </source>
</evidence>